<protein>
    <recommendedName>
        <fullName evidence="6">Hint domain-containing protein</fullName>
    </recommendedName>
</protein>
<evidence type="ECO:0008006" key="6">
    <source>
        <dbReference type="Google" id="ProtNLM"/>
    </source>
</evidence>
<proteinExistence type="predicted"/>
<evidence type="ECO:0000313" key="3">
    <source>
        <dbReference type="EMBL" id="SES89705.1"/>
    </source>
</evidence>
<feature type="signal peptide" evidence="1">
    <location>
        <begin position="1"/>
        <end position="21"/>
    </location>
</feature>
<dbReference type="InterPro" id="IPR036844">
    <property type="entry name" value="Hint_dom_sf"/>
</dbReference>
<comment type="caution">
    <text evidence="2">The sequence shown here is derived from an EMBL/GenBank/DDBJ whole genome shotgun (WGS) entry which is preliminary data.</text>
</comment>
<evidence type="ECO:0000313" key="5">
    <source>
        <dbReference type="Proteomes" id="UP000321514"/>
    </source>
</evidence>
<name>A0A511T1I7_MYXFU</name>
<reference evidence="3 4" key="1">
    <citation type="submission" date="2016-10" db="EMBL/GenBank/DDBJ databases">
        <authorList>
            <person name="Varghese N."/>
            <person name="Submissions S."/>
        </authorList>
    </citation>
    <scope>NUCLEOTIDE SEQUENCE [LARGE SCALE GENOMIC DNA]</scope>
    <source>
        <strain evidence="3 4">DSM 16525</strain>
    </source>
</reference>
<dbReference type="STRING" id="1334629.MFUL124B02_03470"/>
<keyword evidence="4" id="KW-1185">Reference proteome</keyword>
<dbReference type="EMBL" id="BJXR01000025">
    <property type="protein sequence ID" value="GEN07473.1"/>
    <property type="molecule type" value="Genomic_DNA"/>
</dbReference>
<dbReference type="CDD" id="cd00081">
    <property type="entry name" value="Hint"/>
    <property type="match status" value="1"/>
</dbReference>
<accession>A0A511T1I7</accession>
<dbReference type="RefSeq" id="WP_074948757.1">
    <property type="nucleotide sequence ID" value="NZ_BJXR01000025.1"/>
</dbReference>
<feature type="chain" id="PRO_5022942028" description="Hint domain-containing protein" evidence="1">
    <location>
        <begin position="22"/>
        <end position="278"/>
    </location>
</feature>
<dbReference type="EMBL" id="FOIB01000001">
    <property type="protein sequence ID" value="SES89705.1"/>
    <property type="molecule type" value="Genomic_DNA"/>
</dbReference>
<dbReference type="AlphaFoldDB" id="A0A511T1I7"/>
<keyword evidence="1" id="KW-0732">Signal</keyword>
<gene>
    <name evidence="2" type="ORF">MFU01_25100</name>
    <name evidence="3" type="ORF">SAMN05443572_101509</name>
</gene>
<reference evidence="2 5" key="2">
    <citation type="submission" date="2019-07" db="EMBL/GenBank/DDBJ databases">
        <title>Whole genome shotgun sequence of Myxococcus fulvus NBRC 100333.</title>
        <authorList>
            <person name="Hosoyama A."/>
            <person name="Uohara A."/>
            <person name="Ohji S."/>
            <person name="Ichikawa N."/>
        </authorList>
    </citation>
    <scope>NUCLEOTIDE SEQUENCE [LARGE SCALE GENOMIC DNA]</scope>
    <source>
        <strain evidence="2 5">NBRC 100333</strain>
    </source>
</reference>
<dbReference type="SUPFAM" id="SSF51294">
    <property type="entry name" value="Hedgehog/intein (Hint) domain"/>
    <property type="match status" value="1"/>
</dbReference>
<evidence type="ECO:0000256" key="1">
    <source>
        <dbReference type="SAM" id="SignalP"/>
    </source>
</evidence>
<dbReference type="Proteomes" id="UP000321514">
    <property type="component" value="Unassembled WGS sequence"/>
</dbReference>
<evidence type="ECO:0000313" key="4">
    <source>
        <dbReference type="Proteomes" id="UP000183760"/>
    </source>
</evidence>
<dbReference type="Proteomes" id="UP000183760">
    <property type="component" value="Unassembled WGS sequence"/>
</dbReference>
<sequence length="278" mass="30252">MKRLSYLVVLACAVLSTTASAQLSTRCFTDDQLTTYTLSQGRNNWSFRCGYITQAKRDFLNAEGEYQVYASGCYSFAATGPTATCTFFIPADENAPCIPGLVKLGTCVTGCYTAKEKVSFGGEYWPIADAYASGVRTVTALTKDASLVAPTTGEQAIRAFVAGETVEDVFALQTVDGRHVEVTSEHPMVLATGEMVKAKTLQAGDVLLGVRGEKVELQDVSVFRYEGTTWNVQPLSKEKIENVLDVEGLLTGSVRFQNEWADDHYRLSLRDEASVDGL</sequence>
<organism evidence="2 5">
    <name type="scientific">Myxococcus fulvus</name>
    <dbReference type="NCBI Taxonomy" id="33"/>
    <lineage>
        <taxon>Bacteria</taxon>
        <taxon>Pseudomonadati</taxon>
        <taxon>Myxococcota</taxon>
        <taxon>Myxococcia</taxon>
        <taxon>Myxococcales</taxon>
        <taxon>Cystobacterineae</taxon>
        <taxon>Myxococcaceae</taxon>
        <taxon>Myxococcus</taxon>
    </lineage>
</organism>
<evidence type="ECO:0000313" key="2">
    <source>
        <dbReference type="EMBL" id="GEN07473.1"/>
    </source>
</evidence>
<dbReference type="OrthoDB" id="5379915at2"/>
<dbReference type="Gene3D" id="2.170.16.10">
    <property type="entry name" value="Hedgehog/Intein (Hint) domain"/>
    <property type="match status" value="1"/>
</dbReference>